<reference evidence="2" key="1">
    <citation type="journal article" date="2019" name="Int. J. Syst. Evol. Microbiol.">
        <title>The Global Catalogue of Microorganisms (GCM) 10K type strain sequencing project: providing services to taxonomists for standard genome sequencing and annotation.</title>
        <authorList>
            <consortium name="The Broad Institute Genomics Platform"/>
            <consortium name="The Broad Institute Genome Sequencing Center for Infectious Disease"/>
            <person name="Wu L."/>
            <person name="Ma J."/>
        </authorList>
    </citation>
    <scope>NUCLEOTIDE SEQUENCE [LARGE SCALE GENOMIC DNA]</scope>
    <source>
        <strain evidence="2">TBRC 4489</strain>
    </source>
</reference>
<accession>A0ABV8IHB5</accession>
<organism evidence="1 2">
    <name type="scientific">Planomonospora corallina</name>
    <dbReference type="NCBI Taxonomy" id="1806052"/>
    <lineage>
        <taxon>Bacteria</taxon>
        <taxon>Bacillati</taxon>
        <taxon>Actinomycetota</taxon>
        <taxon>Actinomycetes</taxon>
        <taxon>Streptosporangiales</taxon>
        <taxon>Streptosporangiaceae</taxon>
        <taxon>Planomonospora</taxon>
    </lineage>
</organism>
<proteinExistence type="predicted"/>
<evidence type="ECO:0000313" key="1">
    <source>
        <dbReference type="EMBL" id="MFC4062941.1"/>
    </source>
</evidence>
<keyword evidence="2" id="KW-1185">Reference proteome</keyword>
<comment type="caution">
    <text evidence="1">The sequence shown here is derived from an EMBL/GenBank/DDBJ whole genome shotgun (WGS) entry which is preliminary data.</text>
</comment>
<sequence length="45" mass="4413">MSFTVRHGTATGSVTCSLFAGGQLIGRTESTGAHAGAACAATIDE</sequence>
<dbReference type="Proteomes" id="UP001595850">
    <property type="component" value="Unassembled WGS sequence"/>
</dbReference>
<evidence type="ECO:0000313" key="2">
    <source>
        <dbReference type="Proteomes" id="UP001595850"/>
    </source>
</evidence>
<gene>
    <name evidence="1" type="ORF">ACFOWE_32065</name>
</gene>
<protein>
    <submittedName>
        <fullName evidence="1">Uncharacterized protein</fullName>
    </submittedName>
</protein>
<name>A0ABV8IHB5_9ACTN</name>
<dbReference type="EMBL" id="JBHSBM010000075">
    <property type="protein sequence ID" value="MFC4062941.1"/>
    <property type="molecule type" value="Genomic_DNA"/>
</dbReference>